<dbReference type="Gene3D" id="3.90.180.10">
    <property type="entry name" value="Medium-chain alcohol dehydrogenases, catalytic domain"/>
    <property type="match status" value="1"/>
</dbReference>
<proteinExistence type="predicted"/>
<reference evidence="3" key="1">
    <citation type="submission" date="2023-07" db="EMBL/GenBank/DDBJ databases">
        <title>30 novel species of actinomycetes from the DSMZ collection.</title>
        <authorList>
            <person name="Nouioui I."/>
        </authorList>
    </citation>
    <scope>NUCLEOTIDE SEQUENCE [LARGE SCALE GENOMIC DNA]</scope>
    <source>
        <strain evidence="3">DSM 44938</strain>
    </source>
</reference>
<dbReference type="EMBL" id="JAVREL010000039">
    <property type="protein sequence ID" value="MDT0347701.1"/>
    <property type="molecule type" value="Genomic_DNA"/>
</dbReference>
<feature type="region of interest" description="Disordered" evidence="1">
    <location>
        <begin position="1"/>
        <end position="21"/>
    </location>
</feature>
<name>A0ABU2N1S3_9ACTN</name>
<keyword evidence="3" id="KW-1185">Reference proteome</keyword>
<dbReference type="RefSeq" id="WP_311708826.1">
    <property type="nucleotide sequence ID" value="NZ_JAVREL010000039.1"/>
</dbReference>
<gene>
    <name evidence="2" type="ORF">RM590_34830</name>
</gene>
<accession>A0ABU2N1S3</accession>
<evidence type="ECO:0000313" key="2">
    <source>
        <dbReference type="EMBL" id="MDT0347701.1"/>
    </source>
</evidence>
<evidence type="ECO:0000256" key="1">
    <source>
        <dbReference type="SAM" id="MobiDB-lite"/>
    </source>
</evidence>
<evidence type="ECO:0008006" key="4">
    <source>
        <dbReference type="Google" id="ProtNLM"/>
    </source>
</evidence>
<dbReference type="SUPFAM" id="SSF50129">
    <property type="entry name" value="GroES-like"/>
    <property type="match status" value="1"/>
</dbReference>
<dbReference type="InterPro" id="IPR011032">
    <property type="entry name" value="GroES-like_sf"/>
</dbReference>
<protein>
    <recommendedName>
        <fullName evidence="4">Alcohol dehydrogenase</fullName>
    </recommendedName>
</protein>
<evidence type="ECO:0000313" key="3">
    <source>
        <dbReference type="Proteomes" id="UP001183246"/>
    </source>
</evidence>
<organism evidence="2 3">
    <name type="scientific">Streptomyces litchfieldiae</name>
    <dbReference type="NCBI Taxonomy" id="3075543"/>
    <lineage>
        <taxon>Bacteria</taxon>
        <taxon>Bacillati</taxon>
        <taxon>Actinomycetota</taxon>
        <taxon>Actinomycetes</taxon>
        <taxon>Kitasatosporales</taxon>
        <taxon>Streptomycetaceae</taxon>
        <taxon>Streptomyces</taxon>
    </lineage>
</organism>
<dbReference type="Proteomes" id="UP001183246">
    <property type="component" value="Unassembled WGS sequence"/>
</dbReference>
<sequence>MRAVTLAQVPGTPEVTEAEAPRPQAGEVLVKVAATSVNGFDLERAPEAFAAFGGGTLGKIAITVA</sequence>
<comment type="caution">
    <text evidence="2">The sequence shown here is derived from an EMBL/GenBank/DDBJ whole genome shotgun (WGS) entry which is preliminary data.</text>
</comment>